<accession>A0A101RPN1</accession>
<evidence type="ECO:0000313" key="1">
    <source>
        <dbReference type="EMBL" id="KUN59502.1"/>
    </source>
</evidence>
<sequence length="116" mass="12610">MSKSRRDLDLVRAYVRTGGRSRPTRGLDLVTLVIAANADQQNLDPDQRRVMGLCRRQGALSVAEIAAHLDLPATVIKIIVSGLMDTGRLTMPTGDDANQPDIAVLKEVLHGLRKLA</sequence>
<dbReference type="EMBL" id="LMWV01000036">
    <property type="protein sequence ID" value="KUN59502.1"/>
    <property type="molecule type" value="Genomic_DNA"/>
</dbReference>
<dbReference type="RefSeq" id="WP_062245944.1">
    <property type="nucleotide sequence ID" value="NZ_JBPJFL010000003.1"/>
</dbReference>
<dbReference type="SUPFAM" id="SSF46785">
    <property type="entry name" value="Winged helix' DNA-binding domain"/>
    <property type="match status" value="1"/>
</dbReference>
<reference evidence="1 2" key="1">
    <citation type="submission" date="2015-10" db="EMBL/GenBank/DDBJ databases">
        <title>Draft genome sequence of Streptomyces griseorubiginosus DSM 40469, type strain for the species Streptomyces griseorubiginosus.</title>
        <authorList>
            <person name="Ruckert C."/>
            <person name="Winkler A."/>
            <person name="Kalinowski J."/>
            <person name="Kampfer P."/>
            <person name="Glaeser S."/>
        </authorList>
    </citation>
    <scope>NUCLEOTIDE SEQUENCE [LARGE SCALE GENOMIC DNA]</scope>
    <source>
        <strain evidence="1 2">DSM 40469</strain>
    </source>
</reference>
<dbReference type="Pfam" id="PF05331">
    <property type="entry name" value="DUF742"/>
    <property type="match status" value="1"/>
</dbReference>
<organism evidence="1 2">
    <name type="scientific">Streptomyces griseorubiginosus</name>
    <dbReference type="NCBI Taxonomy" id="67304"/>
    <lineage>
        <taxon>Bacteria</taxon>
        <taxon>Bacillati</taxon>
        <taxon>Actinomycetota</taxon>
        <taxon>Actinomycetes</taxon>
        <taxon>Kitasatosporales</taxon>
        <taxon>Streptomycetaceae</taxon>
        <taxon>Streptomyces</taxon>
    </lineage>
</organism>
<dbReference type="PANTHER" id="PTHR36221">
    <property type="entry name" value="DUF742 DOMAIN-CONTAINING PROTEIN"/>
    <property type="match status" value="1"/>
</dbReference>
<dbReference type="Proteomes" id="UP000054375">
    <property type="component" value="Unassembled WGS sequence"/>
</dbReference>
<evidence type="ECO:0008006" key="3">
    <source>
        <dbReference type="Google" id="ProtNLM"/>
    </source>
</evidence>
<gene>
    <name evidence="1" type="ORF">AQJ54_39320</name>
</gene>
<proteinExistence type="predicted"/>
<protein>
    <recommendedName>
        <fullName evidence="3">DUF742 domain-containing protein</fullName>
    </recommendedName>
</protein>
<name>A0A101RPN1_9ACTN</name>
<dbReference type="PANTHER" id="PTHR36221:SF1">
    <property type="entry name" value="DUF742 DOMAIN-CONTAINING PROTEIN"/>
    <property type="match status" value="1"/>
</dbReference>
<keyword evidence="2" id="KW-1185">Reference proteome</keyword>
<evidence type="ECO:0000313" key="2">
    <source>
        <dbReference type="Proteomes" id="UP000054375"/>
    </source>
</evidence>
<dbReference type="InterPro" id="IPR007995">
    <property type="entry name" value="DUF742"/>
</dbReference>
<dbReference type="InterPro" id="IPR036390">
    <property type="entry name" value="WH_DNA-bd_sf"/>
</dbReference>
<comment type="caution">
    <text evidence="1">The sequence shown here is derived from an EMBL/GenBank/DDBJ whole genome shotgun (WGS) entry which is preliminary data.</text>
</comment>
<dbReference type="AlphaFoldDB" id="A0A101RPN1"/>